<protein>
    <submittedName>
        <fullName evidence="2">Alpha/beta hydrolase</fullName>
    </submittedName>
</protein>
<dbReference type="Gene3D" id="3.40.50.1820">
    <property type="entry name" value="alpha/beta hydrolase"/>
    <property type="match status" value="1"/>
</dbReference>
<evidence type="ECO:0000259" key="1">
    <source>
        <dbReference type="Pfam" id="PF00561"/>
    </source>
</evidence>
<dbReference type="PRINTS" id="PR00111">
    <property type="entry name" value="ABHYDROLASE"/>
</dbReference>
<dbReference type="RefSeq" id="WP_252436541.1">
    <property type="nucleotide sequence ID" value="NZ_JAGSOV010000015.1"/>
</dbReference>
<name>A0ABT0ZVU0_9PSEU</name>
<dbReference type="SUPFAM" id="SSF53474">
    <property type="entry name" value="alpha/beta-Hydrolases"/>
    <property type="match status" value="1"/>
</dbReference>
<dbReference type="GO" id="GO:0016787">
    <property type="term" value="F:hydrolase activity"/>
    <property type="evidence" value="ECO:0007669"/>
    <property type="project" value="UniProtKB-KW"/>
</dbReference>
<comment type="caution">
    <text evidence="2">The sequence shown here is derived from an EMBL/GenBank/DDBJ whole genome shotgun (WGS) entry which is preliminary data.</text>
</comment>
<dbReference type="PANTHER" id="PTHR43433:SF5">
    <property type="entry name" value="AB HYDROLASE-1 DOMAIN-CONTAINING PROTEIN"/>
    <property type="match status" value="1"/>
</dbReference>
<dbReference type="Proteomes" id="UP001165283">
    <property type="component" value="Unassembled WGS sequence"/>
</dbReference>
<keyword evidence="2" id="KW-0378">Hydrolase</keyword>
<keyword evidence="3" id="KW-1185">Reference proteome</keyword>
<sequence>MQCERTIDSGGAQLCAQAFGSPSRPTVLLVAGTSCSMDWWPPDFCTTLAGRGFHVLRFDQRDTGRATYDPPGQPGYSLPDLVGDALAVLDAYGVASATWVGFSQGGWIGQLAALDHPARVSELVLMSTRPTGHGPADADLPEVTDELLQAWAQVAEPDWRDEDEVVDYLVAGERSLAAEPFDEPGARAVAEACVSRAHQVRSAVVNHPMAEQGPRWRERLDRVRVPTLVLHGDRDPLFPLDNAVASAKEIPGARLVVLPGVGHELPRRVWPQVVEHVATGAGDPH</sequence>
<dbReference type="InterPro" id="IPR029058">
    <property type="entry name" value="AB_hydrolase_fold"/>
</dbReference>
<organism evidence="2 3">
    <name type="scientific">Pseudonocardia humida</name>
    <dbReference type="NCBI Taxonomy" id="2800819"/>
    <lineage>
        <taxon>Bacteria</taxon>
        <taxon>Bacillati</taxon>
        <taxon>Actinomycetota</taxon>
        <taxon>Actinomycetes</taxon>
        <taxon>Pseudonocardiales</taxon>
        <taxon>Pseudonocardiaceae</taxon>
        <taxon>Pseudonocardia</taxon>
    </lineage>
</organism>
<evidence type="ECO:0000313" key="3">
    <source>
        <dbReference type="Proteomes" id="UP001165283"/>
    </source>
</evidence>
<feature type="domain" description="AB hydrolase-1" evidence="1">
    <location>
        <begin position="25"/>
        <end position="264"/>
    </location>
</feature>
<dbReference type="PANTHER" id="PTHR43433">
    <property type="entry name" value="HYDROLASE, ALPHA/BETA FOLD FAMILY PROTEIN"/>
    <property type="match status" value="1"/>
</dbReference>
<proteinExistence type="predicted"/>
<reference evidence="2" key="1">
    <citation type="submission" date="2021-04" db="EMBL/GenBank/DDBJ databases">
        <title>Pseudonocardia sp. nov., isolated from sandy soil of mangrove forest.</title>
        <authorList>
            <person name="Zan Z."/>
            <person name="Huang R."/>
            <person name="Liu W."/>
        </authorList>
    </citation>
    <scope>NUCLEOTIDE SEQUENCE</scope>
    <source>
        <strain evidence="2">S2-4</strain>
    </source>
</reference>
<dbReference type="EMBL" id="JAGSOV010000015">
    <property type="protein sequence ID" value="MCO1654852.1"/>
    <property type="molecule type" value="Genomic_DNA"/>
</dbReference>
<gene>
    <name evidence="2" type="ORF">KDL28_07250</name>
</gene>
<dbReference type="InterPro" id="IPR000073">
    <property type="entry name" value="AB_hydrolase_1"/>
</dbReference>
<accession>A0ABT0ZVU0</accession>
<dbReference type="Pfam" id="PF00561">
    <property type="entry name" value="Abhydrolase_1"/>
    <property type="match status" value="1"/>
</dbReference>
<dbReference type="PROSITE" id="PS51257">
    <property type="entry name" value="PROKAR_LIPOPROTEIN"/>
    <property type="match status" value="1"/>
</dbReference>
<dbReference type="InterPro" id="IPR050471">
    <property type="entry name" value="AB_hydrolase"/>
</dbReference>
<evidence type="ECO:0000313" key="2">
    <source>
        <dbReference type="EMBL" id="MCO1654852.1"/>
    </source>
</evidence>